<evidence type="ECO:0000256" key="2">
    <source>
        <dbReference type="ARBA" id="ARBA00023125"/>
    </source>
</evidence>
<evidence type="ECO:0000256" key="4">
    <source>
        <dbReference type="SAM" id="Coils"/>
    </source>
</evidence>
<comment type="subcellular location">
    <subcellularLocation>
        <location evidence="1">Nucleus</location>
    </subcellularLocation>
</comment>
<feature type="compositionally biased region" description="Low complexity" evidence="5">
    <location>
        <begin position="362"/>
        <end position="381"/>
    </location>
</feature>
<feature type="compositionally biased region" description="Polar residues" evidence="5">
    <location>
        <begin position="740"/>
        <end position="751"/>
    </location>
</feature>
<feature type="compositionally biased region" description="Low complexity" evidence="5">
    <location>
        <begin position="302"/>
        <end position="331"/>
    </location>
</feature>
<evidence type="ECO:0000259" key="8">
    <source>
        <dbReference type="PROSITE" id="PS51294"/>
    </source>
</evidence>
<evidence type="ECO:0000259" key="6">
    <source>
        <dbReference type="PROSITE" id="PS50090"/>
    </source>
</evidence>
<dbReference type="PROSITE" id="PS51294">
    <property type="entry name" value="HTH_MYB"/>
    <property type="match status" value="1"/>
</dbReference>
<dbReference type="GO" id="GO:0003700">
    <property type="term" value="F:DNA-binding transcription factor activity"/>
    <property type="evidence" value="ECO:0007669"/>
    <property type="project" value="TreeGrafter"/>
</dbReference>
<feature type="region of interest" description="Disordered" evidence="5">
    <location>
        <begin position="931"/>
        <end position="1165"/>
    </location>
</feature>
<dbReference type="PROSITE" id="PS51293">
    <property type="entry name" value="SANT"/>
    <property type="match status" value="1"/>
</dbReference>
<dbReference type="GO" id="GO:0005634">
    <property type="term" value="C:nucleus"/>
    <property type="evidence" value="ECO:0007669"/>
    <property type="project" value="UniProtKB-SubCell"/>
</dbReference>
<feature type="domain" description="HTH myb-type" evidence="8">
    <location>
        <begin position="1166"/>
        <end position="1213"/>
    </location>
</feature>
<dbReference type="PANTHER" id="PTHR46380">
    <property type="entry name" value="CYCLIN-D-BINDING MYB-LIKE TRANSCRIPTION FACTOR 1"/>
    <property type="match status" value="1"/>
</dbReference>
<keyword evidence="3" id="KW-0539">Nucleus</keyword>
<feature type="compositionally biased region" description="Low complexity" evidence="5">
    <location>
        <begin position="1062"/>
        <end position="1080"/>
    </location>
</feature>
<feature type="compositionally biased region" description="Basic and acidic residues" evidence="5">
    <location>
        <begin position="886"/>
        <end position="904"/>
    </location>
</feature>
<evidence type="ECO:0000313" key="10">
    <source>
        <dbReference type="Proteomes" id="UP000053758"/>
    </source>
</evidence>
<dbReference type="GeneID" id="26303924"/>
<feature type="compositionally biased region" description="Basic and acidic residues" evidence="5">
    <location>
        <begin position="340"/>
        <end position="351"/>
    </location>
</feature>
<protein>
    <submittedName>
        <fullName evidence="9">Uncharacterized protein</fullName>
    </submittedName>
</protein>
<feature type="region of interest" description="Disordered" evidence="5">
    <location>
        <begin position="1211"/>
        <end position="1425"/>
    </location>
</feature>
<dbReference type="EMBL" id="DF830074">
    <property type="protein sequence ID" value="GAK64894.1"/>
    <property type="molecule type" value="Genomic_DNA"/>
</dbReference>
<dbReference type="RefSeq" id="XP_014656681.1">
    <property type="nucleotide sequence ID" value="XM_014801195.1"/>
</dbReference>
<sequence>MRTIPRVAAGACRPTLRPRIAVIHPCLPAGSGGNGSRNPSVHPSIHPSESRHPSTLSLALHSRSRPFGTFPRPLFRHTSGSFALHLSLSRSLPLLASSRRIFHNRFVAPSPRHSVTLPPHHRLIRLAPTLEPIQSTRTRHSASSLALPFSAATPSLSSSARPWHTPRAHHRNTIGTPSEHHRHFGPRRHHPNMTRPSAAVPDARDGAAGSAGSAGAAASAASAAVAKSDDAQSSGPDQQPPSQPAPLSTPPPAANADLPTPPTSHNEFRPPPNPVASSSRLHQDEQLPDASPITTASENMAPRRAAARLSGGSSSFDRNAPASAADDSFSSSHRRASRRSSIDRNDDRSFAAERPLGRGSYRSRATPSPSRSPARSLTPSPILGPVFADLPRSLRAVRDDDHDDHDHDEHDALKLGHLSFPMLGVGVGPTKDEIELLVYGTNAANNHVPEPPSPTEDSASIESMLTSLANMGLDPLPQSSASDRERQLAGMVKRLAERCTTLADSRNRAQSQLKSTRLTALSVISSMKQAHAHALAAHRNTTDRLDAELDGWKAQAKMLSALLTRAEARGFDERRSAPNSASLVTFADRAKAAAPSSSPNHHRVASFKSEAVATSNADSAQRILSSPSLLSSSHDAAAAAVTASPGTTGLGITSTGLAEVDTDLSPAASLLRERNKLLTDKKHLKARVRDAEAQVYKLENELKALRPYLVSGGIKSTELPAPASNPDSAATVATPGDLSQPGTAPTTPSRSGSRRDKNRKKRVVTMGDAETEHLMLAARRLRELRKEQAAAASSSTSPADSASLPASQARDATSNGVLAPAAELHAAVGHASPIKRQASEGPMTTVDSDALYPREPHTPPSRSAERPPKTPKSVASIPNTPRTGMRARELNELARADDRRDSWSARHRRLDSASSFTGIDELLQAAETLNPGAAAPSPTRSRAPTGPFPPASADPGYYPREAPHRAMPYPPPPPQLAVNTQRGADYDSYGYSAAPYPIQSSPLRMAHESPKRRRVSSAAFDFEPYGSPFLGERQPRVRTQTEGADPFAQPRPYHDYGPSGPPSAGGSQALSALDLLADQATASQNPSQGSDKSADYEGVSPIGSLSSEDEMTIDGEPRRKSGSRSAGPRAQDNSRKNGSQGSSSRASEGKSFGGNQNPEKRLPYVRWTAEEDTKLRAAIKEHGQRWELISRAVGTRSYHQCRQRYLLMRRKEAAAKAQADADDGGQGLSASASDQQSQDSDYGHDSQMPSSSSRRKSGSHVRRASRGSGGADGEAGATSTPLHKLSIGAPAPAGSVYGQFSPTPRQEALPAPSSQTPTHARMMSHPHAAGPLSPSMQPSSPYSSHTPSAVRRAHYPPPSPLSTSSRQLPPLHPPPQGYASHGPAPASPHLGGHRRQVSGDARQPPPASPTTPTSGARRMGAALYS</sequence>
<dbReference type="PANTHER" id="PTHR46380:SF2">
    <property type="entry name" value="CYCLIN-D-BINDING MYB-LIKE TRANSCRIPTION FACTOR 1"/>
    <property type="match status" value="1"/>
</dbReference>
<keyword evidence="2" id="KW-0238">DNA-binding</keyword>
<feature type="compositionally biased region" description="Pro residues" evidence="5">
    <location>
        <begin position="238"/>
        <end position="253"/>
    </location>
</feature>
<feature type="domain" description="Myb-like" evidence="6">
    <location>
        <begin position="1166"/>
        <end position="1205"/>
    </location>
</feature>
<accession>A0A081CDZ8</accession>
<feature type="compositionally biased region" description="Low complexity" evidence="5">
    <location>
        <begin position="1331"/>
        <end position="1344"/>
    </location>
</feature>
<feature type="region of interest" description="Disordered" evidence="5">
    <location>
        <begin position="31"/>
        <end position="56"/>
    </location>
</feature>
<proteinExistence type="predicted"/>
<feature type="compositionally biased region" description="Basic residues" evidence="5">
    <location>
        <begin position="1253"/>
        <end position="1265"/>
    </location>
</feature>
<feature type="compositionally biased region" description="Polar residues" evidence="5">
    <location>
        <begin position="1136"/>
        <end position="1146"/>
    </location>
</feature>
<feature type="domain" description="SANT" evidence="7">
    <location>
        <begin position="1166"/>
        <end position="1213"/>
    </location>
</feature>
<feature type="compositionally biased region" description="Low complexity" evidence="5">
    <location>
        <begin position="789"/>
        <end position="809"/>
    </location>
</feature>
<dbReference type="Gene3D" id="1.10.10.60">
    <property type="entry name" value="Homeodomain-like"/>
    <property type="match status" value="1"/>
</dbReference>
<gene>
    <name evidence="9" type="ORF">PAN0_007c3110</name>
</gene>
<dbReference type="HOGENOM" id="CLU_270133_0_0_1"/>
<dbReference type="Proteomes" id="UP000053758">
    <property type="component" value="Unassembled WGS sequence"/>
</dbReference>
<dbReference type="PROSITE" id="PS50090">
    <property type="entry name" value="MYB_LIKE"/>
    <property type="match status" value="1"/>
</dbReference>
<dbReference type="CDD" id="cd00167">
    <property type="entry name" value="SANT"/>
    <property type="match status" value="1"/>
</dbReference>
<evidence type="ECO:0000313" key="9">
    <source>
        <dbReference type="EMBL" id="GAK64894.1"/>
    </source>
</evidence>
<feature type="region of interest" description="Disordered" evidence="5">
    <location>
        <begin position="831"/>
        <end position="909"/>
    </location>
</feature>
<evidence type="ECO:0000256" key="3">
    <source>
        <dbReference type="ARBA" id="ARBA00023242"/>
    </source>
</evidence>
<feature type="compositionally biased region" description="Low complexity" evidence="5">
    <location>
        <begin position="206"/>
        <end position="237"/>
    </location>
</feature>
<feature type="region of interest" description="Disordered" evidence="5">
    <location>
        <begin position="785"/>
        <end position="814"/>
    </location>
</feature>
<evidence type="ECO:0000259" key="7">
    <source>
        <dbReference type="PROSITE" id="PS51293"/>
    </source>
</evidence>
<dbReference type="GO" id="GO:0000976">
    <property type="term" value="F:transcription cis-regulatory region binding"/>
    <property type="evidence" value="ECO:0007669"/>
    <property type="project" value="TreeGrafter"/>
</dbReference>
<reference evidence="9" key="1">
    <citation type="submission" date="2014-07" db="EMBL/GenBank/DDBJ databases">
        <title>Draft genome sequence of the yeast Pseudozyma antarctica JCM 10317 known as a producer of lipase B which used in a wide range of industrial applications.</title>
        <authorList>
            <person name="Morita T."/>
            <person name="Saika A."/>
            <person name="Koike H."/>
        </authorList>
    </citation>
    <scope>NUCLEOTIDE SEQUENCE</scope>
    <source>
        <strain evidence="9">JCM 10317</strain>
    </source>
</reference>
<dbReference type="SMART" id="SM00717">
    <property type="entry name" value="SANT"/>
    <property type="match status" value="1"/>
</dbReference>
<organism evidence="9">
    <name type="scientific">Pseudozyma antarctica</name>
    <name type="common">Yeast</name>
    <name type="synonym">Candida antarctica</name>
    <dbReference type="NCBI Taxonomy" id="84753"/>
    <lineage>
        <taxon>Eukaryota</taxon>
        <taxon>Fungi</taxon>
        <taxon>Dikarya</taxon>
        <taxon>Basidiomycota</taxon>
        <taxon>Ustilaginomycotina</taxon>
        <taxon>Ustilaginomycetes</taxon>
        <taxon>Ustilaginales</taxon>
        <taxon>Ustilaginaceae</taxon>
        <taxon>Moesziomyces</taxon>
    </lineage>
</organism>
<dbReference type="Pfam" id="PF00249">
    <property type="entry name" value="Myb_DNA-binding"/>
    <property type="match status" value="1"/>
</dbReference>
<feature type="coiled-coil region" evidence="4">
    <location>
        <begin position="667"/>
        <end position="701"/>
    </location>
</feature>
<feature type="region of interest" description="Disordered" evidence="5">
    <location>
        <begin position="718"/>
        <end position="771"/>
    </location>
</feature>
<keyword evidence="10" id="KW-1185">Reference proteome</keyword>
<feature type="compositionally biased region" description="Polar residues" evidence="5">
    <location>
        <begin position="1081"/>
        <end position="1091"/>
    </location>
</feature>
<feature type="compositionally biased region" description="Basic and acidic residues" evidence="5">
    <location>
        <begin position="852"/>
        <end position="868"/>
    </location>
</feature>
<feature type="region of interest" description="Disordered" evidence="5">
    <location>
        <begin position="155"/>
        <end position="386"/>
    </location>
</feature>
<feature type="compositionally biased region" description="Basic residues" evidence="5">
    <location>
        <begin position="180"/>
        <end position="192"/>
    </location>
</feature>
<dbReference type="InterPro" id="IPR001005">
    <property type="entry name" value="SANT/Myb"/>
</dbReference>
<evidence type="ECO:0000256" key="5">
    <source>
        <dbReference type="SAM" id="MobiDB-lite"/>
    </source>
</evidence>
<feature type="compositionally biased region" description="Low complexity" evidence="5">
    <location>
        <begin position="931"/>
        <end position="945"/>
    </location>
</feature>
<dbReference type="InterPro" id="IPR009057">
    <property type="entry name" value="Homeodomain-like_sf"/>
</dbReference>
<feature type="compositionally biased region" description="Low complexity" evidence="5">
    <location>
        <begin position="1228"/>
        <end position="1252"/>
    </location>
</feature>
<evidence type="ECO:0000256" key="1">
    <source>
        <dbReference type="ARBA" id="ARBA00004123"/>
    </source>
</evidence>
<dbReference type="SUPFAM" id="SSF46689">
    <property type="entry name" value="Homeodomain-like"/>
    <property type="match status" value="1"/>
</dbReference>
<dbReference type="InterPro" id="IPR051651">
    <property type="entry name" value="DMTF1_DNA-bind_reg"/>
</dbReference>
<dbReference type="InterPro" id="IPR017884">
    <property type="entry name" value="SANT_dom"/>
</dbReference>
<keyword evidence="4" id="KW-0175">Coiled coil</keyword>
<dbReference type="InterPro" id="IPR017930">
    <property type="entry name" value="Myb_dom"/>
</dbReference>
<name>A0A081CDZ8_PSEA2</name>